<dbReference type="EMBL" id="LN889756">
    <property type="protein sequence ID" value="CUR50704.1"/>
    <property type="molecule type" value="Genomic_DNA"/>
</dbReference>
<keyword evidence="3" id="KW-1185">Reference proteome</keyword>
<proteinExistence type="predicted"/>
<accession>A0A160SYG9</accession>
<protein>
    <submittedName>
        <fullName evidence="2">Uncharacterized protein</fullName>
    </submittedName>
</protein>
<name>A0A160SYG9_9CAUD</name>
<evidence type="ECO:0000256" key="1">
    <source>
        <dbReference type="SAM" id="Phobius"/>
    </source>
</evidence>
<reference evidence="3" key="1">
    <citation type="submission" date="2015-10" db="EMBL/GenBank/DDBJ databases">
        <authorList>
            <person name="Millard A."/>
        </authorList>
    </citation>
    <scope>NUCLEOTIDE SEQUENCE [LARGE SCALE GENOMIC DNA]</scope>
</reference>
<feature type="transmembrane region" description="Helical" evidence="1">
    <location>
        <begin position="68"/>
        <end position="89"/>
    </location>
</feature>
<keyword evidence="1" id="KW-0472">Membrane</keyword>
<evidence type="ECO:0000313" key="2">
    <source>
        <dbReference type="EMBL" id="CUR50704.1"/>
    </source>
</evidence>
<sequence>MSAMMIATTALLIASATNHGSSGGGSDCPISSYGAACLTVFCAMLLAGTAALIAAMTRDIFSKWSDRWFFTAIALWVLSMVPITVGMIHDCQ</sequence>
<feature type="transmembrane region" description="Helical" evidence="1">
    <location>
        <begin position="33"/>
        <end position="56"/>
    </location>
</feature>
<keyword evidence="1" id="KW-1133">Transmembrane helix</keyword>
<gene>
    <name evidence="2" type="ORF">SHL_00014</name>
</gene>
<dbReference type="Proteomes" id="UP000273619">
    <property type="component" value="Segment"/>
</dbReference>
<organism evidence="2 3">
    <name type="scientific">Pseudomonas phage shl2</name>
    <dbReference type="NCBI Taxonomy" id="1729933"/>
    <lineage>
        <taxon>Viruses</taxon>
        <taxon>Duplodnaviria</taxon>
        <taxon>Heunggongvirae</taxon>
        <taxon>Uroviricota</taxon>
        <taxon>Caudoviricetes</taxon>
        <taxon>Autographivirales</taxon>
        <taxon>Autotranscriptaviridae</taxon>
        <taxon>Studiervirinae</taxon>
        <taxon>Hennigervirus</taxon>
        <taxon>Hennigervirus shl2</taxon>
        <taxon>Ghunavirus shl2</taxon>
    </lineage>
</organism>
<evidence type="ECO:0000313" key="3">
    <source>
        <dbReference type="Proteomes" id="UP000273619"/>
    </source>
</evidence>
<keyword evidence="1" id="KW-0812">Transmembrane</keyword>